<dbReference type="EMBL" id="BARW01013358">
    <property type="protein sequence ID" value="GAI79041.1"/>
    <property type="molecule type" value="Genomic_DNA"/>
</dbReference>
<name>X1SIU1_9ZZZZ</name>
<evidence type="ECO:0000313" key="1">
    <source>
        <dbReference type="EMBL" id="GAI79041.1"/>
    </source>
</evidence>
<organism evidence="1">
    <name type="scientific">marine sediment metagenome</name>
    <dbReference type="NCBI Taxonomy" id="412755"/>
    <lineage>
        <taxon>unclassified sequences</taxon>
        <taxon>metagenomes</taxon>
        <taxon>ecological metagenomes</taxon>
    </lineage>
</organism>
<protein>
    <submittedName>
        <fullName evidence="1">Uncharacterized protein</fullName>
    </submittedName>
</protein>
<comment type="caution">
    <text evidence="1">The sequence shown here is derived from an EMBL/GenBank/DDBJ whole genome shotgun (WGS) entry which is preliminary data.</text>
</comment>
<sequence length="104" mass="11696">SDLNLIVEEQLKISLVYSGEEVVSLEMPLEEKIIKDQTTEKPKEEKLNPLIQDPLVRVIECNGSEENIVVKGSMGTKPTAIILSKEETDHIIKKFSPNPFSFSK</sequence>
<proteinExistence type="predicted"/>
<gene>
    <name evidence="1" type="ORF">S12H4_24548</name>
</gene>
<reference evidence="1" key="1">
    <citation type="journal article" date="2014" name="Front. Microbiol.">
        <title>High frequency of phylogenetically diverse reductive dehalogenase-homologous genes in deep subseafloor sedimentary metagenomes.</title>
        <authorList>
            <person name="Kawai M."/>
            <person name="Futagami T."/>
            <person name="Toyoda A."/>
            <person name="Takaki Y."/>
            <person name="Nishi S."/>
            <person name="Hori S."/>
            <person name="Arai W."/>
            <person name="Tsubouchi T."/>
            <person name="Morono Y."/>
            <person name="Uchiyama I."/>
            <person name="Ito T."/>
            <person name="Fujiyama A."/>
            <person name="Inagaki F."/>
            <person name="Takami H."/>
        </authorList>
    </citation>
    <scope>NUCLEOTIDE SEQUENCE</scope>
    <source>
        <strain evidence="1">Expedition CK06-06</strain>
    </source>
</reference>
<dbReference type="Gene3D" id="3.30.450.380">
    <property type="match status" value="1"/>
</dbReference>
<dbReference type="AlphaFoldDB" id="X1SIU1"/>
<feature type="non-terminal residue" evidence="1">
    <location>
        <position position="1"/>
    </location>
</feature>
<accession>X1SIU1</accession>